<name>A0A4S2AYX9_9BACE</name>
<dbReference type="EMBL" id="SRYZ01000014">
    <property type="protein sequence ID" value="TGY06701.1"/>
    <property type="molecule type" value="Genomic_DNA"/>
</dbReference>
<dbReference type="Proteomes" id="UP000310532">
    <property type="component" value="Unassembled WGS sequence"/>
</dbReference>
<dbReference type="RefSeq" id="WP_118940805.1">
    <property type="nucleotide sequence ID" value="NZ_SRYZ01000014.1"/>
</dbReference>
<dbReference type="AlphaFoldDB" id="A0A4S2AYX9"/>
<proteinExistence type="predicted"/>
<organism evidence="1 2">
    <name type="scientific">Bacteroides muris</name>
    <name type="common">ex Afrizal et al. 2022</name>
    <dbReference type="NCBI Taxonomy" id="2516960"/>
    <lineage>
        <taxon>Bacteria</taxon>
        <taxon>Pseudomonadati</taxon>
        <taxon>Bacteroidota</taxon>
        <taxon>Bacteroidia</taxon>
        <taxon>Bacteroidales</taxon>
        <taxon>Bacteroidaceae</taxon>
        <taxon>Bacteroides</taxon>
    </lineage>
</organism>
<evidence type="ECO:0000313" key="1">
    <source>
        <dbReference type="EMBL" id="TGY06701.1"/>
    </source>
</evidence>
<accession>A0A4S2AYX9</accession>
<comment type="caution">
    <text evidence="1">The sequence shown here is derived from an EMBL/GenBank/DDBJ whole genome shotgun (WGS) entry which is preliminary data.</text>
</comment>
<protein>
    <submittedName>
        <fullName evidence="1">Uncharacterized protein</fullName>
    </submittedName>
</protein>
<keyword evidence="2" id="KW-1185">Reference proteome</keyword>
<reference evidence="1 2" key="1">
    <citation type="submission" date="2019-04" db="EMBL/GenBank/DDBJ databases">
        <title>Microbes associate with the intestines of laboratory mice.</title>
        <authorList>
            <person name="Navarre W."/>
            <person name="Wong E."/>
            <person name="Huang K."/>
            <person name="Tropini C."/>
            <person name="Ng K."/>
            <person name="Yu B."/>
        </authorList>
    </citation>
    <scope>NUCLEOTIDE SEQUENCE [LARGE SCALE GENOMIC DNA]</scope>
    <source>
        <strain evidence="1 2">NM69_E16B</strain>
    </source>
</reference>
<sequence length="108" mass="12616">MNVHQTVPRSDCTSFSKCGKHSLAYCRRYGASECGPCEIVRRKPRNRVVVDGVERKLCTRCGRALPLSRFFDRIARRNGKEYHLKASWCKMCMAEVQSERNRKNNKKY</sequence>
<gene>
    <name evidence="1" type="ORF">E5355_08085</name>
</gene>
<evidence type="ECO:0000313" key="2">
    <source>
        <dbReference type="Proteomes" id="UP000310532"/>
    </source>
</evidence>